<dbReference type="OrthoDB" id="9802309at2"/>
<dbReference type="EC" id="5.4.99.25" evidence="5"/>
<sequence>MARQRKKKGRPVSGWIILDKPLEMGSTEAVGKIKWLFGAQKAGHGGTLDPLATGVLPIALGEATKTMPYVTEGTKAYRFKVAWGAQTSTDDLEGEPVKTSDKRPERADVEAILDNYVGVISQIPPQFSAIKIDGARAYDLARGGEKVEIKAREVEIDEIKIITHTPDETVFEVECGKGTYVRSLARDMGEELGCYGHVTELRRTLVEPFDEADLVLLTDLEAAKPEAADGEPIDYDALDAMLLDTGEAMADLPRVDLSDDQAQRIRMGNPALLIGKDAPIAEDEACAFIKGKLLAIGEIGKGTFQPKRVFNL</sequence>
<dbReference type="InterPro" id="IPR032819">
    <property type="entry name" value="TruB_C"/>
</dbReference>
<comment type="similarity">
    <text evidence="2 5">Belongs to the pseudouridine synthase TruB family. Type 1 subfamily.</text>
</comment>
<dbReference type="InterPro" id="IPR002501">
    <property type="entry name" value="PsdUridine_synth_N"/>
</dbReference>
<evidence type="ECO:0000313" key="8">
    <source>
        <dbReference type="EMBL" id="KPB01932.1"/>
    </source>
</evidence>
<dbReference type="STRING" id="1514904.SU32_06105"/>
<dbReference type="GO" id="GO:0003723">
    <property type="term" value="F:RNA binding"/>
    <property type="evidence" value="ECO:0007669"/>
    <property type="project" value="InterPro"/>
</dbReference>
<organism evidence="8 9">
    <name type="scientific">Ahrensia marina</name>
    <dbReference type="NCBI Taxonomy" id="1514904"/>
    <lineage>
        <taxon>Bacteria</taxon>
        <taxon>Pseudomonadati</taxon>
        <taxon>Pseudomonadota</taxon>
        <taxon>Alphaproteobacteria</taxon>
        <taxon>Hyphomicrobiales</taxon>
        <taxon>Ahrensiaceae</taxon>
        <taxon>Ahrensia</taxon>
    </lineage>
</organism>
<dbReference type="GO" id="GO:0160148">
    <property type="term" value="F:tRNA pseudouridine(55) synthase activity"/>
    <property type="evidence" value="ECO:0007669"/>
    <property type="project" value="UniProtKB-EC"/>
</dbReference>
<dbReference type="EMBL" id="JXMU01000007">
    <property type="protein sequence ID" value="KPB01932.1"/>
    <property type="molecule type" value="Genomic_DNA"/>
</dbReference>
<dbReference type="PANTHER" id="PTHR13767">
    <property type="entry name" value="TRNA-PSEUDOURIDINE SYNTHASE"/>
    <property type="match status" value="1"/>
</dbReference>
<dbReference type="NCBIfam" id="TIGR00431">
    <property type="entry name" value="TruB"/>
    <property type="match status" value="1"/>
</dbReference>
<dbReference type="GO" id="GO:0031119">
    <property type="term" value="P:tRNA pseudouridine synthesis"/>
    <property type="evidence" value="ECO:0007669"/>
    <property type="project" value="UniProtKB-UniRule"/>
</dbReference>
<name>A0A0N0E845_9HYPH</name>
<evidence type="ECO:0000256" key="4">
    <source>
        <dbReference type="ARBA" id="ARBA00023235"/>
    </source>
</evidence>
<evidence type="ECO:0000256" key="2">
    <source>
        <dbReference type="ARBA" id="ARBA00005642"/>
    </source>
</evidence>
<keyword evidence="4 5" id="KW-0413">Isomerase</keyword>
<dbReference type="Pfam" id="PF01509">
    <property type="entry name" value="TruB_N"/>
    <property type="match status" value="1"/>
</dbReference>
<keyword evidence="9" id="KW-1185">Reference proteome</keyword>
<reference evidence="8 9" key="1">
    <citation type="submission" date="2015-01" db="EMBL/GenBank/DDBJ databases">
        <title>Ahrensia donghaiensis sp. nov., a novel dimethylsulphoniopropionate-cleavage bacterium isolated from seawater and emended descriptions of the genus Ahrensia and Ahrensia kielensis.</title>
        <authorList>
            <person name="Liu J."/>
        </authorList>
    </citation>
    <scope>NUCLEOTIDE SEQUENCE [LARGE SCALE GENOMIC DNA]</scope>
    <source>
        <strain evidence="8 9">LZD062</strain>
    </source>
</reference>
<dbReference type="HAMAP" id="MF_01080">
    <property type="entry name" value="TruB_bact"/>
    <property type="match status" value="1"/>
</dbReference>
<dbReference type="GO" id="GO:1990481">
    <property type="term" value="P:mRNA pseudouridine synthesis"/>
    <property type="evidence" value="ECO:0007669"/>
    <property type="project" value="TreeGrafter"/>
</dbReference>
<dbReference type="Pfam" id="PF16198">
    <property type="entry name" value="TruB_C_2"/>
    <property type="match status" value="1"/>
</dbReference>
<dbReference type="RefSeq" id="WP_053998460.1">
    <property type="nucleotide sequence ID" value="NZ_JXMU01000007.1"/>
</dbReference>
<gene>
    <name evidence="5 8" type="primary">truB</name>
    <name evidence="8" type="ORF">SU32_06105</name>
</gene>
<accession>A0A0N0E845</accession>
<dbReference type="PANTHER" id="PTHR13767:SF2">
    <property type="entry name" value="PSEUDOURIDYLATE SYNTHASE TRUB1"/>
    <property type="match status" value="1"/>
</dbReference>
<evidence type="ECO:0000259" key="7">
    <source>
        <dbReference type="Pfam" id="PF16198"/>
    </source>
</evidence>
<dbReference type="Gene3D" id="3.30.2350.10">
    <property type="entry name" value="Pseudouridine synthase"/>
    <property type="match status" value="1"/>
</dbReference>
<dbReference type="AlphaFoldDB" id="A0A0N0E845"/>
<feature type="domain" description="tRNA pseudouridylate synthase B C-terminal" evidence="7">
    <location>
        <begin position="182"/>
        <end position="248"/>
    </location>
</feature>
<comment type="function">
    <text evidence="5">Responsible for synthesis of pseudouridine from uracil-55 in the psi GC loop of transfer RNAs.</text>
</comment>
<dbReference type="PATRIC" id="fig|1514904.3.peg.3247"/>
<comment type="catalytic activity">
    <reaction evidence="1 5">
        <text>uridine(55) in tRNA = pseudouridine(55) in tRNA</text>
        <dbReference type="Rhea" id="RHEA:42532"/>
        <dbReference type="Rhea" id="RHEA-COMP:10101"/>
        <dbReference type="Rhea" id="RHEA-COMP:10102"/>
        <dbReference type="ChEBI" id="CHEBI:65314"/>
        <dbReference type="ChEBI" id="CHEBI:65315"/>
        <dbReference type="EC" id="5.4.99.25"/>
    </reaction>
</comment>
<proteinExistence type="inferred from homology"/>
<evidence type="ECO:0000256" key="3">
    <source>
        <dbReference type="ARBA" id="ARBA00022694"/>
    </source>
</evidence>
<dbReference type="Proteomes" id="UP000038011">
    <property type="component" value="Unassembled WGS sequence"/>
</dbReference>
<feature type="active site" description="Nucleophile" evidence="5">
    <location>
        <position position="49"/>
    </location>
</feature>
<evidence type="ECO:0000259" key="6">
    <source>
        <dbReference type="Pfam" id="PF01509"/>
    </source>
</evidence>
<comment type="caution">
    <text evidence="8">The sequence shown here is derived from an EMBL/GenBank/DDBJ whole genome shotgun (WGS) entry which is preliminary data.</text>
</comment>
<dbReference type="InterPro" id="IPR020103">
    <property type="entry name" value="PsdUridine_synth_cat_dom_sf"/>
</dbReference>
<dbReference type="CDD" id="cd02573">
    <property type="entry name" value="PseudoU_synth_EcTruB"/>
    <property type="match status" value="1"/>
</dbReference>
<dbReference type="InterPro" id="IPR014780">
    <property type="entry name" value="tRNA_psdUridine_synth_TruB"/>
</dbReference>
<protein>
    <recommendedName>
        <fullName evidence="5">tRNA pseudouridine synthase B</fullName>
        <ecNumber evidence="5">5.4.99.25</ecNumber>
    </recommendedName>
    <alternativeName>
        <fullName evidence="5">tRNA pseudouridine(55) synthase</fullName>
        <shortName evidence="5">Psi55 synthase</shortName>
    </alternativeName>
    <alternativeName>
        <fullName evidence="5">tRNA pseudouridylate synthase</fullName>
    </alternativeName>
    <alternativeName>
        <fullName evidence="5">tRNA-uridine isomerase</fullName>
    </alternativeName>
</protein>
<keyword evidence="3 5" id="KW-0819">tRNA processing</keyword>
<evidence type="ECO:0000313" key="9">
    <source>
        <dbReference type="Proteomes" id="UP000038011"/>
    </source>
</evidence>
<dbReference type="SUPFAM" id="SSF55120">
    <property type="entry name" value="Pseudouridine synthase"/>
    <property type="match status" value="1"/>
</dbReference>
<evidence type="ECO:0000256" key="5">
    <source>
        <dbReference type="HAMAP-Rule" id="MF_01080"/>
    </source>
</evidence>
<evidence type="ECO:0000256" key="1">
    <source>
        <dbReference type="ARBA" id="ARBA00000385"/>
    </source>
</evidence>
<feature type="domain" description="Pseudouridine synthase II N-terminal" evidence="6">
    <location>
        <begin position="34"/>
        <end position="181"/>
    </location>
</feature>